<gene>
    <name evidence="3" type="ORF">K8U61_19090</name>
</gene>
<evidence type="ECO:0000313" key="4">
    <source>
        <dbReference type="Proteomes" id="UP000780875"/>
    </source>
</evidence>
<accession>A0ABS7UGX8</accession>
<keyword evidence="4" id="KW-1185">Reference proteome</keyword>
<keyword evidence="1" id="KW-1133">Transmembrane helix</keyword>
<dbReference type="Gene3D" id="3.40.50.300">
    <property type="entry name" value="P-loop containing nucleotide triphosphate hydrolases"/>
    <property type="match status" value="1"/>
</dbReference>
<organism evidence="3 4">
    <name type="scientific">Nocardioides mangrovi</name>
    <dbReference type="NCBI Taxonomy" id="2874580"/>
    <lineage>
        <taxon>Bacteria</taxon>
        <taxon>Bacillati</taxon>
        <taxon>Actinomycetota</taxon>
        <taxon>Actinomycetes</taxon>
        <taxon>Propionibacteriales</taxon>
        <taxon>Nocardioidaceae</taxon>
        <taxon>Nocardioides</taxon>
    </lineage>
</organism>
<evidence type="ECO:0000256" key="1">
    <source>
        <dbReference type="SAM" id="Phobius"/>
    </source>
</evidence>
<dbReference type="RefSeq" id="WP_224124649.1">
    <property type="nucleotide sequence ID" value="NZ_JAIQZJ010000013.1"/>
</dbReference>
<name>A0ABS7UGX8_9ACTN</name>
<dbReference type="EMBL" id="JAIQZJ010000013">
    <property type="protein sequence ID" value="MBZ5740288.1"/>
    <property type="molecule type" value="Genomic_DNA"/>
</dbReference>
<proteinExistence type="predicted"/>
<dbReference type="Pfam" id="PF20703">
    <property type="entry name" value="nSTAND1"/>
    <property type="match status" value="1"/>
</dbReference>
<comment type="caution">
    <text evidence="3">The sequence shown here is derived from an EMBL/GenBank/DDBJ whole genome shotgun (WGS) entry which is preliminary data.</text>
</comment>
<feature type="domain" description="Novel STAND NTPase 1" evidence="2">
    <location>
        <begin position="19"/>
        <end position="258"/>
    </location>
</feature>
<sequence>MTEPALLLGHEEITDARNPYVGPRPFRSNEEHLFFGRERDAAAVVDSLISSRVMLLHSPSGAGKTSIIQIAVVPAFRRRKFHIAARFDPGFSALRVNLPPPRRLTGVNRYVFSLTNALVGDFTAEARTAQLSIREALDAHAAHHGAADRPQLLVIDQMEEVLTLERGDAEGQEEFFRQLGEALDNPRRWALLAIREDYIGALDRFRPSLPGQLRSTFRLDLLDARSAVPAVAKPAQTKGIDFDERAVELLVNELRLVHSGQAGEKRPTVKHPYVEPVLLQVVCYSLFKQLEKDRGDRFRKITPGDVKKFKPFDKALAAYYRDVVKDAGGGDPDVEHLIRHWVEHDLVSERRLRAQSRAKPPVDDPDDVLASLQTSYLVREDPRPGGTELWELSHDLLVAPVLDDNRSWRKKALPRWRVQAEEWWASGQSSLYLLDAAAYHDARVASRSLRLTETEKSFLKASKQAVKTTEAARVTAERARQRVRRLGTAFGVVGALLLLSLMLNVALLTARWT</sequence>
<dbReference type="Proteomes" id="UP000780875">
    <property type="component" value="Unassembled WGS sequence"/>
</dbReference>
<reference evidence="3 4" key="1">
    <citation type="submission" date="2021-09" db="EMBL/GenBank/DDBJ databases">
        <title>Whole genome sequence of Nocardioides sp. GBK3QG-3.</title>
        <authorList>
            <person name="Tuo L."/>
        </authorList>
    </citation>
    <scope>NUCLEOTIDE SEQUENCE [LARGE SCALE GENOMIC DNA]</scope>
    <source>
        <strain evidence="3 4">GBK3QG-3</strain>
    </source>
</reference>
<keyword evidence="1" id="KW-0812">Transmembrane</keyword>
<dbReference type="InterPro" id="IPR049052">
    <property type="entry name" value="nSTAND1"/>
</dbReference>
<protein>
    <recommendedName>
        <fullName evidence="2">Novel STAND NTPase 1 domain-containing protein</fullName>
    </recommendedName>
</protein>
<dbReference type="InterPro" id="IPR027417">
    <property type="entry name" value="P-loop_NTPase"/>
</dbReference>
<feature type="transmembrane region" description="Helical" evidence="1">
    <location>
        <begin position="486"/>
        <end position="510"/>
    </location>
</feature>
<evidence type="ECO:0000313" key="3">
    <source>
        <dbReference type="EMBL" id="MBZ5740288.1"/>
    </source>
</evidence>
<evidence type="ECO:0000259" key="2">
    <source>
        <dbReference type="Pfam" id="PF20703"/>
    </source>
</evidence>
<keyword evidence="1" id="KW-0472">Membrane</keyword>
<dbReference type="SUPFAM" id="SSF52540">
    <property type="entry name" value="P-loop containing nucleoside triphosphate hydrolases"/>
    <property type="match status" value="1"/>
</dbReference>